<dbReference type="InterPro" id="IPR011704">
    <property type="entry name" value="ATPase_dyneun-rel_AAA"/>
</dbReference>
<dbReference type="InterPro" id="IPR027417">
    <property type="entry name" value="P-loop_NTPase"/>
</dbReference>
<dbReference type="InterPro" id="IPR003593">
    <property type="entry name" value="AAA+_ATPase"/>
</dbReference>
<name>A0A4Q9DWR3_9BACL</name>
<dbReference type="PANTHER" id="PTHR37291:SF1">
    <property type="entry name" value="TYPE IV METHYL-DIRECTED RESTRICTION ENZYME ECOKMCRB SUBUNIT"/>
    <property type="match status" value="1"/>
</dbReference>
<comment type="caution">
    <text evidence="2">The sequence shown here is derived from an EMBL/GenBank/DDBJ whole genome shotgun (WGS) entry which is preliminary data.</text>
</comment>
<dbReference type="Proteomes" id="UP000293142">
    <property type="component" value="Unassembled WGS sequence"/>
</dbReference>
<dbReference type="PANTHER" id="PTHR37291">
    <property type="entry name" value="5-METHYLCYTOSINE-SPECIFIC RESTRICTION ENZYME B"/>
    <property type="match status" value="1"/>
</dbReference>
<feature type="domain" description="AAA+ ATPase" evidence="1">
    <location>
        <begin position="37"/>
        <end position="215"/>
    </location>
</feature>
<proteinExistence type="predicted"/>
<gene>
    <name evidence="2" type="ORF">EYB31_06410</name>
</gene>
<protein>
    <submittedName>
        <fullName evidence="2">AAA family ATPase</fullName>
    </submittedName>
</protein>
<evidence type="ECO:0000313" key="3">
    <source>
        <dbReference type="Proteomes" id="UP000293142"/>
    </source>
</evidence>
<dbReference type="OrthoDB" id="9781481at2"/>
<dbReference type="AlphaFoldDB" id="A0A4Q9DWR3"/>
<dbReference type="InterPro" id="IPR052934">
    <property type="entry name" value="Methyl-DNA_Rec/Restrict_Enz"/>
</dbReference>
<dbReference type="RefSeq" id="WP_131012450.1">
    <property type="nucleotide sequence ID" value="NZ_SIRE01000004.1"/>
</dbReference>
<reference evidence="2 3" key="1">
    <citation type="submission" date="2019-02" db="EMBL/GenBank/DDBJ databases">
        <title>Paenibacillus sp. nov., isolated from surface-sterilized tissue of Thalictrum simplex L.</title>
        <authorList>
            <person name="Tuo L."/>
        </authorList>
    </citation>
    <scope>NUCLEOTIDE SEQUENCE [LARGE SCALE GENOMIC DNA]</scope>
    <source>
        <strain evidence="2 3">N2SHLJ1</strain>
    </source>
</reference>
<dbReference type="SMART" id="SM00382">
    <property type="entry name" value="AAA"/>
    <property type="match status" value="2"/>
</dbReference>
<accession>A0A4Q9DWR3</accession>
<organism evidence="2 3">
    <name type="scientific">Paenibacillus thalictri</name>
    <dbReference type="NCBI Taxonomy" id="2527873"/>
    <lineage>
        <taxon>Bacteria</taxon>
        <taxon>Bacillati</taxon>
        <taxon>Bacillota</taxon>
        <taxon>Bacilli</taxon>
        <taxon>Bacillales</taxon>
        <taxon>Paenibacillaceae</taxon>
        <taxon>Paenibacillus</taxon>
    </lineage>
</organism>
<sequence>MIETDELCSQEESRRNMGIINDFSLNKLVEIKRAAQAYNAVLITGGCGTGKTFLAKIAANAIANGYAEEDTDKLDDAICDNVELIHLHPGYGYEDFVQGVFVSTVNDDLKFETKPKIFLQAIDCALRKENRDKAVVLILDDIHRVNVSSVFGELLSVLENHRSEQPQDEITLVNGTRIPMPSNLYLIATMNTAVPSPFVLDYAWLRRFAVVRLESDYRYVKRGPSSLEKDTAEQLYDRVNSIVAGGADNPTEAVQYAIGHGFFAEAPFLTSRIKRQIIPLLKQYVLDGILDESKVGTEIDSLDASLSTGITLDYNDVASFDLSMTLNRLKETDIADYLANIEDKRRFQVELIEHLICQMIERKLIGNFELFYRVMRNPDIFHYLESDVELHLFEPQNKSIKFHDKPSHYSAVKNSNMVEIHVCGTKYFPFRVYTAKNQKTALSSNPNRESSKSSLNPFPIAFRMLYYFYKTYRDNVNDYVAKFPGDHNMKLLLNLADDEFNYIKSFDKRTAKIVWEDDPDHLSLARLTILWPRKEDGNSIEIKGVYRMEANDYIDIMDNMEVRQMILQGPPGTSKTYTAKDMIAAKWSIAKDELKNFKIPSYDQAWDKPFGWDIVQFHPSYGYEDFIRGITVETPENSTAPHYKTVNKLLGRMADLALREIHSGKKFYLIIDEINRANIATVFGELIYALEYRGEQVATPYEVKNTNSIVLPKNLYIIGTMNTADKSVGGIDYAIRRRFLFFSLTPDAGVIETYFEGKPGVEDVKKKAITLFRHIGLFFDSYLSDGYHKDDLQIGHTYFLVDTVQQLKDRFKYQIVPILREYYKDGLLDSGESETKPELKDLKAFISGTEGSADAMFAKLTAAITAAAANGQKAE</sequence>
<dbReference type="Pfam" id="PF07728">
    <property type="entry name" value="AAA_5"/>
    <property type="match status" value="2"/>
</dbReference>
<dbReference type="GO" id="GO:0005524">
    <property type="term" value="F:ATP binding"/>
    <property type="evidence" value="ECO:0007669"/>
    <property type="project" value="InterPro"/>
</dbReference>
<dbReference type="GO" id="GO:0016887">
    <property type="term" value="F:ATP hydrolysis activity"/>
    <property type="evidence" value="ECO:0007669"/>
    <property type="project" value="InterPro"/>
</dbReference>
<evidence type="ECO:0000259" key="1">
    <source>
        <dbReference type="SMART" id="SM00382"/>
    </source>
</evidence>
<feature type="domain" description="AAA+ ATPase" evidence="1">
    <location>
        <begin position="561"/>
        <end position="747"/>
    </location>
</feature>
<dbReference type="EMBL" id="SIRE01000004">
    <property type="protein sequence ID" value="TBL80846.1"/>
    <property type="molecule type" value="Genomic_DNA"/>
</dbReference>
<dbReference type="SUPFAM" id="SSF52540">
    <property type="entry name" value="P-loop containing nucleoside triphosphate hydrolases"/>
    <property type="match status" value="2"/>
</dbReference>
<keyword evidence="3" id="KW-1185">Reference proteome</keyword>
<dbReference type="Gene3D" id="3.40.50.300">
    <property type="entry name" value="P-loop containing nucleotide triphosphate hydrolases"/>
    <property type="match status" value="2"/>
</dbReference>
<evidence type="ECO:0000313" key="2">
    <source>
        <dbReference type="EMBL" id="TBL80846.1"/>
    </source>
</evidence>